<feature type="transmembrane region" description="Helical" evidence="9">
    <location>
        <begin position="51"/>
        <end position="73"/>
    </location>
</feature>
<evidence type="ECO:0000256" key="9">
    <source>
        <dbReference type="RuleBase" id="RU369079"/>
    </source>
</evidence>
<comment type="similarity">
    <text evidence="8 9">Belongs to the TRAP transporter small permease family.</text>
</comment>
<organism evidence="11 12">
    <name type="scientific">Usitatibacter rugosus</name>
    <dbReference type="NCBI Taxonomy" id="2732067"/>
    <lineage>
        <taxon>Bacteria</taxon>
        <taxon>Pseudomonadati</taxon>
        <taxon>Pseudomonadota</taxon>
        <taxon>Betaproteobacteria</taxon>
        <taxon>Nitrosomonadales</taxon>
        <taxon>Usitatibacteraceae</taxon>
        <taxon>Usitatibacter</taxon>
    </lineage>
</organism>
<dbReference type="PANTHER" id="PTHR35011">
    <property type="entry name" value="2,3-DIKETO-L-GULONATE TRAP TRANSPORTER SMALL PERMEASE PROTEIN YIAM"/>
    <property type="match status" value="1"/>
</dbReference>
<dbReference type="RefSeq" id="WP_171090532.1">
    <property type="nucleotide sequence ID" value="NZ_CP053069.1"/>
</dbReference>
<evidence type="ECO:0000256" key="7">
    <source>
        <dbReference type="ARBA" id="ARBA00023136"/>
    </source>
</evidence>
<evidence type="ECO:0000259" key="10">
    <source>
        <dbReference type="Pfam" id="PF04290"/>
    </source>
</evidence>
<gene>
    <name evidence="11" type="ORF">DSM104443_01246</name>
</gene>
<keyword evidence="2 9" id="KW-0813">Transport</keyword>
<evidence type="ECO:0000313" key="12">
    <source>
        <dbReference type="Proteomes" id="UP000501534"/>
    </source>
</evidence>
<dbReference type="InterPro" id="IPR055348">
    <property type="entry name" value="DctQ"/>
</dbReference>
<keyword evidence="12" id="KW-1185">Reference proteome</keyword>
<comment type="function">
    <text evidence="9">Part of the tripartite ATP-independent periplasmic (TRAP) transport system.</text>
</comment>
<feature type="transmembrane region" description="Helical" evidence="9">
    <location>
        <begin position="139"/>
        <end position="158"/>
    </location>
</feature>
<comment type="subcellular location">
    <subcellularLocation>
        <location evidence="1 9">Cell inner membrane</location>
        <topology evidence="1 9">Multi-pass membrane protein</topology>
    </subcellularLocation>
</comment>
<evidence type="ECO:0000256" key="8">
    <source>
        <dbReference type="ARBA" id="ARBA00038436"/>
    </source>
</evidence>
<comment type="subunit">
    <text evidence="9">The complex comprises the extracytoplasmic solute receptor protein and the two transmembrane proteins.</text>
</comment>
<dbReference type="GO" id="GO:0022857">
    <property type="term" value="F:transmembrane transporter activity"/>
    <property type="evidence" value="ECO:0007669"/>
    <property type="project" value="UniProtKB-UniRule"/>
</dbReference>
<feature type="transmembrane region" description="Helical" evidence="9">
    <location>
        <begin position="21"/>
        <end position="39"/>
    </location>
</feature>
<evidence type="ECO:0000256" key="6">
    <source>
        <dbReference type="ARBA" id="ARBA00022989"/>
    </source>
</evidence>
<feature type="transmembrane region" description="Helical" evidence="9">
    <location>
        <begin position="98"/>
        <end position="119"/>
    </location>
</feature>
<evidence type="ECO:0000313" key="11">
    <source>
        <dbReference type="EMBL" id="QJR10192.1"/>
    </source>
</evidence>
<dbReference type="Proteomes" id="UP000501534">
    <property type="component" value="Chromosome"/>
</dbReference>
<dbReference type="InterPro" id="IPR007387">
    <property type="entry name" value="TRAP_DctQ"/>
</dbReference>
<evidence type="ECO:0000256" key="5">
    <source>
        <dbReference type="ARBA" id="ARBA00022692"/>
    </source>
</evidence>
<keyword evidence="4 9" id="KW-0997">Cell inner membrane</keyword>
<dbReference type="AlphaFoldDB" id="A0A6M4GSX5"/>
<sequence length="183" mass="21024">MSRSTDWIDRVTPVVDAISTAAGKIVSWLIVPMFGVLFFEVIVRKFWTPTLWANDIATMCFGAHFFLAGAYTLKLQKHIRTDFFSKNWSLKNQVRMDIAQYVLLFLPGMIMFTYISWGYAAESWELREALMTTWRPPAYWYKSVIPLSSALILLQGIAEVLKCFKTLQTGIDYREGEGPSELT</sequence>
<dbReference type="KEGG" id="uru:DSM104443_01246"/>
<evidence type="ECO:0000256" key="1">
    <source>
        <dbReference type="ARBA" id="ARBA00004429"/>
    </source>
</evidence>
<proteinExistence type="inferred from homology"/>
<accession>A0A6M4GSX5</accession>
<dbReference type="Pfam" id="PF04290">
    <property type="entry name" value="DctQ"/>
    <property type="match status" value="1"/>
</dbReference>
<evidence type="ECO:0000256" key="4">
    <source>
        <dbReference type="ARBA" id="ARBA00022519"/>
    </source>
</evidence>
<keyword evidence="7 9" id="KW-0472">Membrane</keyword>
<dbReference type="PANTHER" id="PTHR35011:SF4">
    <property type="entry name" value="SLL1102 PROTEIN"/>
    <property type="match status" value="1"/>
</dbReference>
<name>A0A6M4GSX5_9PROT</name>
<evidence type="ECO:0000256" key="3">
    <source>
        <dbReference type="ARBA" id="ARBA00022475"/>
    </source>
</evidence>
<keyword evidence="3" id="KW-1003">Cell membrane</keyword>
<keyword evidence="5 9" id="KW-0812">Transmembrane</keyword>
<keyword evidence="6 9" id="KW-1133">Transmembrane helix</keyword>
<evidence type="ECO:0000256" key="2">
    <source>
        <dbReference type="ARBA" id="ARBA00022448"/>
    </source>
</evidence>
<reference evidence="11 12" key="1">
    <citation type="submission" date="2020-04" db="EMBL/GenBank/DDBJ databases">
        <title>Usitatibacter rugosus gen. nov., sp. nov. and Usitatibacter palustris sp. nov., novel members of Usitatibacteraceae fam. nov. within the order Nitrosomonadales isolated from soil.</title>
        <authorList>
            <person name="Huber K.J."/>
            <person name="Neumann-Schaal M."/>
            <person name="Geppert A."/>
            <person name="Luckner M."/>
            <person name="Wanner G."/>
            <person name="Overmann J."/>
        </authorList>
    </citation>
    <scope>NUCLEOTIDE SEQUENCE [LARGE SCALE GENOMIC DNA]</scope>
    <source>
        <strain evidence="11 12">0125_3</strain>
    </source>
</reference>
<dbReference type="EMBL" id="CP053069">
    <property type="protein sequence ID" value="QJR10192.1"/>
    <property type="molecule type" value="Genomic_DNA"/>
</dbReference>
<protein>
    <recommendedName>
        <fullName evidence="9">TRAP transporter small permease protein</fullName>
    </recommendedName>
</protein>
<feature type="domain" description="Tripartite ATP-independent periplasmic transporters DctQ component" evidence="10">
    <location>
        <begin position="33"/>
        <end position="165"/>
    </location>
</feature>
<dbReference type="GO" id="GO:0005886">
    <property type="term" value="C:plasma membrane"/>
    <property type="evidence" value="ECO:0007669"/>
    <property type="project" value="UniProtKB-SubCell"/>
</dbReference>